<organism evidence="2 3">
    <name type="scientific">Phreatobacter cathodiphilus</name>
    <dbReference type="NCBI Taxonomy" id="1868589"/>
    <lineage>
        <taxon>Bacteria</taxon>
        <taxon>Pseudomonadati</taxon>
        <taxon>Pseudomonadota</taxon>
        <taxon>Alphaproteobacteria</taxon>
        <taxon>Hyphomicrobiales</taxon>
        <taxon>Phreatobacteraceae</taxon>
        <taxon>Phreatobacter</taxon>
    </lineage>
</organism>
<dbReference type="InterPro" id="IPR009875">
    <property type="entry name" value="PilZ_domain"/>
</dbReference>
<gene>
    <name evidence="2" type="ORF">C6569_18720</name>
</gene>
<evidence type="ECO:0000313" key="3">
    <source>
        <dbReference type="Proteomes" id="UP000237889"/>
    </source>
</evidence>
<protein>
    <submittedName>
        <fullName evidence="2">PilZ domain-containing protein</fullName>
    </submittedName>
</protein>
<evidence type="ECO:0000259" key="1">
    <source>
        <dbReference type="Pfam" id="PF07238"/>
    </source>
</evidence>
<keyword evidence="3" id="KW-1185">Reference proteome</keyword>
<name>A0A2S0NFV9_9HYPH</name>
<proteinExistence type="predicted"/>
<dbReference type="GO" id="GO:0035438">
    <property type="term" value="F:cyclic-di-GMP binding"/>
    <property type="evidence" value="ECO:0007669"/>
    <property type="project" value="InterPro"/>
</dbReference>
<dbReference type="Gene3D" id="2.40.10.220">
    <property type="entry name" value="predicted glycosyltransferase like domains"/>
    <property type="match status" value="1"/>
</dbReference>
<feature type="domain" description="PilZ" evidence="1">
    <location>
        <begin position="15"/>
        <end position="100"/>
    </location>
</feature>
<sequence length="101" mass="11356">MDLCMALPAASNTRDRRRGRRQDLRYKARIERLADGAEIACTLLDVSQTGARLVAREPEGVPDEFLLRLAVGRQAQRRCAVVWRDGASMGVRFIVEADEEL</sequence>
<reference evidence="2 3" key="1">
    <citation type="submission" date="2018-03" db="EMBL/GenBank/DDBJ databases">
        <title>Genome sequencing of Phreatobacter sp.</title>
        <authorList>
            <person name="Kim S.-J."/>
            <person name="Heo J."/>
            <person name="Kwon S.-W."/>
        </authorList>
    </citation>
    <scope>NUCLEOTIDE SEQUENCE [LARGE SCALE GENOMIC DNA]</scope>
    <source>
        <strain evidence="2 3">S-12</strain>
    </source>
</reference>
<dbReference type="KEGG" id="phr:C6569_18720"/>
<dbReference type="Pfam" id="PF07238">
    <property type="entry name" value="PilZ"/>
    <property type="match status" value="1"/>
</dbReference>
<dbReference type="OrthoDB" id="7210926at2"/>
<dbReference type="AlphaFoldDB" id="A0A2S0NFV9"/>
<accession>A0A2S0NFV9</accession>
<evidence type="ECO:0000313" key="2">
    <source>
        <dbReference type="EMBL" id="AVO46926.1"/>
    </source>
</evidence>
<dbReference type="EMBL" id="CP027668">
    <property type="protein sequence ID" value="AVO46926.1"/>
    <property type="molecule type" value="Genomic_DNA"/>
</dbReference>
<dbReference type="SUPFAM" id="SSF141371">
    <property type="entry name" value="PilZ domain-like"/>
    <property type="match status" value="1"/>
</dbReference>
<dbReference type="Proteomes" id="UP000237889">
    <property type="component" value="Chromosome"/>
</dbReference>